<dbReference type="STRING" id="227316.GA0070604_3712"/>
<reference evidence="3" key="1">
    <citation type="submission" date="2016-06" db="EMBL/GenBank/DDBJ databases">
        <authorList>
            <person name="Varghese N."/>
            <person name="Submissions Spin"/>
        </authorList>
    </citation>
    <scope>NUCLEOTIDE SEQUENCE [LARGE SCALE GENOMIC DNA]</scope>
    <source>
        <strain evidence="3">DSM 44814</strain>
    </source>
</reference>
<dbReference type="InterPro" id="IPR012341">
    <property type="entry name" value="6hp_glycosidase-like_sf"/>
</dbReference>
<dbReference type="InterPro" id="IPR025410">
    <property type="entry name" value="Lant_dehyd"/>
</dbReference>
<proteinExistence type="predicted"/>
<dbReference type="Pfam" id="PF13575">
    <property type="entry name" value="DUF4135"/>
    <property type="match status" value="1"/>
</dbReference>
<dbReference type="Pfam" id="PF05147">
    <property type="entry name" value="LANC_like"/>
    <property type="match status" value="1"/>
</dbReference>
<dbReference type="InterPro" id="IPR017146">
    <property type="entry name" value="Lanti_2_LanM"/>
</dbReference>
<dbReference type="Gene3D" id="1.50.10.10">
    <property type="match status" value="1"/>
</dbReference>
<dbReference type="SUPFAM" id="SSF158745">
    <property type="entry name" value="LanC-like"/>
    <property type="match status" value="1"/>
</dbReference>
<dbReference type="PIRSF" id="PIRSF037228">
    <property type="entry name" value="Lant_mod_RumM"/>
    <property type="match status" value="1"/>
</dbReference>
<dbReference type="EMBL" id="FMHY01000002">
    <property type="protein sequence ID" value="SCL57868.1"/>
    <property type="molecule type" value="Genomic_DNA"/>
</dbReference>
<dbReference type="NCBIfam" id="TIGR03897">
    <property type="entry name" value="lanti_2_LanM"/>
    <property type="match status" value="1"/>
</dbReference>
<evidence type="ECO:0000259" key="1">
    <source>
        <dbReference type="Pfam" id="PF13575"/>
    </source>
</evidence>
<organism evidence="2 3">
    <name type="scientific">Micromonospora eburnea</name>
    <dbReference type="NCBI Taxonomy" id="227316"/>
    <lineage>
        <taxon>Bacteria</taxon>
        <taxon>Bacillati</taxon>
        <taxon>Actinomycetota</taxon>
        <taxon>Actinomycetes</taxon>
        <taxon>Micromonosporales</taxon>
        <taxon>Micromonosporaceae</taxon>
        <taxon>Micromonospora</taxon>
    </lineage>
</organism>
<protein>
    <submittedName>
        <fullName evidence="2">Type 2 lantibiotic biosynthesis protein LanM</fullName>
    </submittedName>
</protein>
<name>A0A1C6UV33_9ACTN</name>
<evidence type="ECO:0000313" key="3">
    <source>
        <dbReference type="Proteomes" id="UP000199696"/>
    </source>
</evidence>
<dbReference type="PRINTS" id="PR01950">
    <property type="entry name" value="LANCSUPER"/>
</dbReference>
<dbReference type="GO" id="GO:0031179">
    <property type="term" value="P:peptide modification"/>
    <property type="evidence" value="ECO:0007669"/>
    <property type="project" value="InterPro"/>
</dbReference>
<dbReference type="GO" id="GO:0005975">
    <property type="term" value="P:carbohydrate metabolic process"/>
    <property type="evidence" value="ECO:0007669"/>
    <property type="project" value="InterPro"/>
</dbReference>
<dbReference type="Proteomes" id="UP000199696">
    <property type="component" value="Unassembled WGS sequence"/>
</dbReference>
<sequence>MDGADSSRPGWVDVVEQAVAAAAAHPAGPPPAADEWPDAFSVPLRPFLAGAEELLAAAARRHLAPNQVELRALTESFTAVLARRLARIAARAIVRELEMARTDGDLVGADGRQRFADFIARLSARPGLVALVGRYPVLARLLGTASQHATEAAVELLARFGADRTAIVGALLGGVDPGPVVAVRPGLGDPHRRGRTVSVVEFADGRQVIYRPRSPQALARFGAVVDWLNERVPDVRLRTPAVLARPGYGWVEFVAHRPLDHAGQAADFYRREGVLLAALYATRAIDIHCENLIASADQPVLIDVETLFHPLLPAGHTVTADPAAAALAASVRRTGLLPYLTVGEYGTLDYSGMGGDPGETRPDGVLDWDPPATDTTRLVRRAAPFPGARNRPYVGAELLDSADHEAAVLAGFRLGYDAIVRDRAAFTELLQECRDVEIRVVARRSGGYARLLDESTGPDLLGDVDDWDKALSTLREASAHHPLWHALAPYEIADLRSGDIPLLTSHPGTRDVWAATGERMPDLLDRSGLAGAVSTVEAMDEVDRGDQEWIISASLAARRPVGGHRGGPALPGPSTVVDAEPGRLLAAACGLADQIVARGMTQREADGRGGRVNWIGLQVVEDTRWMVLPMGASLGDGYLGVALFLAQLAELTGIARYAEVARRAVGPVPTLWAVLGGRPDLLSAIGCGGTTGLGGIAYGLARLSTLLGDATLGEWAETAVELSATAAPAPASPGWTTGRAGCLAAMAAVRDELGSTAAARLAEACADRLVELVERTDGRCAEDGEPVLPGFATGPAGVGWALARFAESGADPRYARAARHAVARAGAPADAIADRSYGWCSGAAGLLLARTGLAGDPTVRSVLPRLADRPVLRDLSLCHGELGIAEALIVAEAAVRGRTARQVRRRRAGQILAAVNQHAPYCGTPGGIATPGLLNGLAGIGYGLLRLGFAERVPSILLLQPTPRKPAEALAQFTR</sequence>
<keyword evidence="3" id="KW-1185">Reference proteome</keyword>
<accession>A0A1C6UV33</accession>
<dbReference type="AlphaFoldDB" id="A0A1C6UV33"/>
<evidence type="ECO:0000313" key="2">
    <source>
        <dbReference type="EMBL" id="SCL57868.1"/>
    </source>
</evidence>
<dbReference type="SMART" id="SM01260">
    <property type="entry name" value="LANC_like"/>
    <property type="match status" value="1"/>
</dbReference>
<dbReference type="InterPro" id="IPR007822">
    <property type="entry name" value="LANC-like"/>
</dbReference>
<gene>
    <name evidence="2" type="ORF">GA0070604_3712</name>
</gene>
<dbReference type="CDD" id="cd04792">
    <property type="entry name" value="LanM-like"/>
    <property type="match status" value="1"/>
</dbReference>
<feature type="domain" description="Lantibiotic biosynthesis protein dehydration" evidence="1">
    <location>
        <begin position="135"/>
        <end position="505"/>
    </location>
</feature>